<sequence length="84" mass="9282">MGHFTPHFLFRSPIPGEHSIHNGTGQLPGNAYTTLSGSCNQVVCCTNIFEPSFNPLAIIFLSLEKYLLPTVLAGRTAFRSFPHY</sequence>
<gene>
    <name evidence="1" type="ORF">GDO78_008830</name>
</gene>
<organism evidence="1 2">
    <name type="scientific">Eleutherodactylus coqui</name>
    <name type="common">Puerto Rican coqui</name>
    <dbReference type="NCBI Taxonomy" id="57060"/>
    <lineage>
        <taxon>Eukaryota</taxon>
        <taxon>Metazoa</taxon>
        <taxon>Chordata</taxon>
        <taxon>Craniata</taxon>
        <taxon>Vertebrata</taxon>
        <taxon>Euteleostomi</taxon>
        <taxon>Amphibia</taxon>
        <taxon>Batrachia</taxon>
        <taxon>Anura</taxon>
        <taxon>Neobatrachia</taxon>
        <taxon>Hyloidea</taxon>
        <taxon>Eleutherodactylidae</taxon>
        <taxon>Eleutherodactylinae</taxon>
        <taxon>Eleutherodactylus</taxon>
        <taxon>Eleutherodactylus</taxon>
    </lineage>
</organism>
<evidence type="ECO:0000313" key="1">
    <source>
        <dbReference type="EMBL" id="KAG9485944.1"/>
    </source>
</evidence>
<evidence type="ECO:0000313" key="2">
    <source>
        <dbReference type="Proteomes" id="UP000770717"/>
    </source>
</evidence>
<dbReference type="AlphaFoldDB" id="A0A8J6KEH5"/>
<dbReference type="Proteomes" id="UP000770717">
    <property type="component" value="Unassembled WGS sequence"/>
</dbReference>
<keyword evidence="2" id="KW-1185">Reference proteome</keyword>
<reference evidence="1" key="1">
    <citation type="thesis" date="2020" institute="ProQuest LLC" country="789 East Eisenhower Parkway, Ann Arbor, MI, USA">
        <title>Comparative Genomics and Chromosome Evolution.</title>
        <authorList>
            <person name="Mudd A.B."/>
        </authorList>
    </citation>
    <scope>NUCLEOTIDE SEQUENCE</scope>
    <source>
        <strain evidence="1">HN-11 Male</strain>
        <tissue evidence="1">Kidney and liver</tissue>
    </source>
</reference>
<accession>A0A8J6KEH5</accession>
<proteinExistence type="predicted"/>
<comment type="caution">
    <text evidence="1">The sequence shown here is derived from an EMBL/GenBank/DDBJ whole genome shotgun (WGS) entry which is preliminary data.</text>
</comment>
<dbReference type="EMBL" id="WNTK01000004">
    <property type="protein sequence ID" value="KAG9485944.1"/>
    <property type="molecule type" value="Genomic_DNA"/>
</dbReference>
<name>A0A8J6KEH5_ELECQ</name>
<protein>
    <submittedName>
        <fullName evidence="1">Uncharacterized protein</fullName>
    </submittedName>
</protein>